<evidence type="ECO:0000256" key="1">
    <source>
        <dbReference type="ARBA" id="ARBA00004123"/>
    </source>
</evidence>
<dbReference type="STRING" id="623744.A0A553N5H0"/>
<comment type="similarity">
    <text evidence="4">Belongs to the TRAFAC class TrmE-Era-EngA-EngB-Septin-like GTPase superfamily. AIG1/Toc34/Toc159-like paraseptin GTPase family. IAN subfamily.</text>
</comment>
<dbReference type="Pfam" id="PF04548">
    <property type="entry name" value="AIG1"/>
    <property type="match status" value="1"/>
</dbReference>
<evidence type="ECO:0000313" key="12">
    <source>
        <dbReference type="Proteomes" id="UP000316079"/>
    </source>
</evidence>
<evidence type="ECO:0000256" key="8">
    <source>
        <dbReference type="ARBA" id="ARBA00023242"/>
    </source>
</evidence>
<dbReference type="InterPro" id="IPR027417">
    <property type="entry name" value="P-loop_NTPase"/>
</dbReference>
<dbReference type="Pfam" id="PF25496">
    <property type="entry name" value="URGCP"/>
    <property type="match status" value="1"/>
</dbReference>
<comment type="similarity">
    <text evidence="3">Belongs to the TRAFAC class dynamin-like GTPase superfamily. Very large inducible GTPase (VLIG) family.</text>
</comment>
<accession>A0A553N5H0</accession>
<dbReference type="PANTHER" id="PTHR22796">
    <property type="entry name" value="URG4-RELATED"/>
    <property type="match status" value="1"/>
</dbReference>
<feature type="compositionally biased region" description="Acidic residues" evidence="9">
    <location>
        <begin position="295"/>
        <end position="307"/>
    </location>
</feature>
<evidence type="ECO:0000259" key="10">
    <source>
        <dbReference type="PROSITE" id="PS51717"/>
    </source>
</evidence>
<feature type="domain" description="VLIG-type G" evidence="10">
    <location>
        <begin position="828"/>
        <end position="1071"/>
    </location>
</feature>
<evidence type="ECO:0000256" key="7">
    <source>
        <dbReference type="ARBA" id="ARBA00023134"/>
    </source>
</evidence>
<dbReference type="PANTHER" id="PTHR22796:SF6">
    <property type="entry name" value="INTERFERON-INDUCED VERY LARGE GTPASE 1-RELATED"/>
    <property type="match status" value="1"/>
</dbReference>
<keyword evidence="12" id="KW-1185">Reference proteome</keyword>
<evidence type="ECO:0000256" key="9">
    <source>
        <dbReference type="SAM" id="MobiDB-lite"/>
    </source>
</evidence>
<evidence type="ECO:0000256" key="5">
    <source>
        <dbReference type="ARBA" id="ARBA00022490"/>
    </source>
</evidence>
<sequence>MDLTVVLFGNTSAVQFHRHNFLLGETEPNIEDVAIPRRIPFHLKSFGRCVSVINLIGLQERTLNLDDLSGQLLIENEIVAFVFVVRLSQLTDADEEGIKWLQTVFDDGVFPFLMILFTYESEEGSDSLDDLKNNPALERLIKTYDGRYHTCSKKMNIRSELIDLMNKIENVFVENGQLCYKSEREDPQKQRGPITGKNVENASTAATREKQREEKQSMVGAIKGSGNMDKIEEVFRMLHLEKRCKLNVEDILQQSVHSLEPQEPCAEENLVQIYLQKLMTMNYKARYVRSKESENQEESQQENDDIPGDQGIADIFEEISLLLREKDEKVAVHPMDVQMAVFHCADGFLKQLIVDKLSQCQYALPLLVPDPFTSEIEFPLWTFRHIRKIWKMKEDAQKNISEVQSVCKMATPMVFFFKFDSQSFSKSQLMNNLINEKQNIFFHRDCTGGGESRVLMDGVVEIAWYCPSGKPCDTFSQCVAFCNLHGDAGDNSKQLQILTKMSSVNIVILPQLDNNEKNATMIQKLHSDQTPLIFLFTEDDRSAAKLRYGNFAIGMKNRNSKKILQDLVRTINTCLAKTTSVFRLEDLSKQSGIRVDEECDGDCWNGKGAAQKMIGLIDQKKLTEIKESFLPHQGELWHQWCEKNKELHRSQQNEMDIQIKQSELKKIRVLQNALEVSDFMKLFIEEMHSNPSDQKRYFLKWLTILLDEFTSNDLSALHEKYFKKWSEAKAVQQVGNEHVELDQLSKEIQAASFGLEHIMREMGQIYESCKSLNKSKDGLPSNFSSLPSLAADIMISGFPLELMDGDAAHIPVLWVTAVIQELIQKLENKRVFVLSVLGVQSSGKSTMLNAMFGLQFAVSAGRCTRGAFMQLVKVSEELKEKEQLKFDYILVVDTEGLHALELSARSTRHRDNEIATFVVGLGNLTLINIFGESPAELQETLQIVVQAFMRMKQVRLKPSCMFVHQNVSDITARERTMDGRRKLLDTLDKMTRLAAKDEAYEAKCFNDVITFDIQNDVKYFAQLWEGSPPMAPPNPEYCDNIQELKRMIFSHASKSDGLELKNFKKLVKDLWEGLLNERFVFSFRNTLEISTYRRLETEYSKWSWGLRRTLLDVENKLHNQIENEQINKFEEIDVEENLKEKSDEVKELMFNFFETDQDKDILIQWKESFTIKIKELQESIVRETMRKLNDILQRQEMKKRIDAQRTRNENILFERSKELAVQLKDKANDETILKKEFDSFWTECVKKIRAETPQIKEIDVLEDVKQLLSNDSVGGTSERKDIFSVQKFSDYVQSRKSTSELNSEVEIQIRNLVDEIYQDAIKMISSFNIAKKGYDKIYIQDLSEHIKNKVTNCEDFVFSREFCSDLVMSICKRENQQIADQQKKFKEANDPVIYFDKKRENYYSIFQNYLHGATSAAIFGEIICQKMKGPVQKSVYSDTSRDLTNEIQSSCESINGNRCKLEMHILKTLAEQENFNKYIDYLFRPRDHARSFIREEISQYIKDNFEKSVRRRMEHNMELMQDKIMKAAHRATLVNTSGDVQKWLNDFTIALSDVLTFSVKDLQGVSHEGVDDLQLLEDVISRLLKSEAIEILHQLSTETFPENLESKDRPEEILIDHLCCCCWVQCPFCGATCTNTVENHSGDHNVLLHRVNGLTGCSYDENEQLSTDFCTTLVKSYKKFYTGQWISCKEYRKAGNVYAEWSITPDTSNLAYWKWFVSRFHRNLENHFEKTFNRWDQISEGWGEFTKEQALESLEEYM</sequence>
<evidence type="ECO:0000256" key="6">
    <source>
        <dbReference type="ARBA" id="ARBA00022741"/>
    </source>
</evidence>
<evidence type="ECO:0000313" key="11">
    <source>
        <dbReference type="EMBL" id="TRY60675.1"/>
    </source>
</evidence>
<dbReference type="Pfam" id="PF25974">
    <property type="entry name" value="URGCP_9th"/>
    <property type="match status" value="1"/>
</dbReference>
<feature type="region of interest" description="Disordered" evidence="9">
    <location>
        <begin position="289"/>
        <end position="310"/>
    </location>
</feature>
<comment type="caution">
    <text evidence="11">The sequence shown here is derived from an EMBL/GenBank/DDBJ whole genome shotgun (WGS) entry which is preliminary data.</text>
</comment>
<dbReference type="OrthoDB" id="1597724at2759"/>
<feature type="compositionally biased region" description="Basic and acidic residues" evidence="9">
    <location>
        <begin position="207"/>
        <end position="216"/>
    </location>
</feature>
<reference evidence="11 12" key="1">
    <citation type="journal article" date="2019" name="Sci. Data">
        <title>Hybrid genome assembly and annotation of Danionella translucida.</title>
        <authorList>
            <person name="Kadobianskyi M."/>
            <person name="Schulze L."/>
            <person name="Schuelke M."/>
            <person name="Judkewitz B."/>
        </authorList>
    </citation>
    <scope>NUCLEOTIDE SEQUENCE [LARGE SCALE GENOMIC DNA]</scope>
    <source>
        <strain evidence="11 12">Bolton</strain>
    </source>
</reference>
<dbReference type="GO" id="GO:0005737">
    <property type="term" value="C:cytoplasm"/>
    <property type="evidence" value="ECO:0007669"/>
    <property type="project" value="UniProtKB-SubCell"/>
</dbReference>
<keyword evidence="7" id="KW-0342">GTP-binding</keyword>
<comment type="subcellular location">
    <subcellularLocation>
        <location evidence="2">Cytoplasm</location>
    </subcellularLocation>
    <subcellularLocation>
        <location evidence="1">Nucleus</location>
    </subcellularLocation>
</comment>
<evidence type="ECO:0000256" key="2">
    <source>
        <dbReference type="ARBA" id="ARBA00004496"/>
    </source>
</evidence>
<dbReference type="EMBL" id="SRMA01027035">
    <property type="protein sequence ID" value="TRY60674.1"/>
    <property type="molecule type" value="Genomic_DNA"/>
</dbReference>
<reference evidence="11" key="2">
    <citation type="submission" date="2019-04" db="EMBL/GenBank/DDBJ databases">
        <authorList>
            <person name="Kadobianskyi M."/>
            <person name="Schulze L."/>
            <person name="Schuelke M."/>
            <person name="Judkewitz B."/>
        </authorList>
    </citation>
    <scope>NUCLEOTIDE SEQUENCE</scope>
    <source>
        <strain evidence="11">Bolton</strain>
        <tissue evidence="11">Whole-body</tissue>
    </source>
</reference>
<dbReference type="Gene3D" id="3.40.50.300">
    <property type="entry name" value="P-loop containing nucleotide triphosphate hydrolases"/>
    <property type="match status" value="2"/>
</dbReference>
<name>A0A553N5H0_9TELE</name>
<keyword evidence="5" id="KW-0963">Cytoplasm</keyword>
<dbReference type="GO" id="GO:0005525">
    <property type="term" value="F:GTP binding"/>
    <property type="evidence" value="ECO:0007669"/>
    <property type="project" value="UniProtKB-KW"/>
</dbReference>
<gene>
    <name evidence="11" type="ORF">DNTS_029371</name>
</gene>
<dbReference type="SUPFAM" id="SSF52540">
    <property type="entry name" value="P-loop containing nucleoside triphosphate hydrolases"/>
    <property type="match status" value="1"/>
</dbReference>
<dbReference type="InterPro" id="IPR057365">
    <property type="entry name" value="URGCP"/>
</dbReference>
<keyword evidence="6" id="KW-0547">Nucleotide-binding</keyword>
<dbReference type="Proteomes" id="UP000316079">
    <property type="component" value="Unassembled WGS sequence"/>
</dbReference>
<dbReference type="Pfam" id="PF25683">
    <property type="entry name" value="URGCP_GTPase"/>
    <property type="match status" value="1"/>
</dbReference>
<organism evidence="11 12">
    <name type="scientific">Danionella cerebrum</name>
    <dbReference type="NCBI Taxonomy" id="2873325"/>
    <lineage>
        <taxon>Eukaryota</taxon>
        <taxon>Metazoa</taxon>
        <taxon>Chordata</taxon>
        <taxon>Craniata</taxon>
        <taxon>Vertebrata</taxon>
        <taxon>Euteleostomi</taxon>
        <taxon>Actinopterygii</taxon>
        <taxon>Neopterygii</taxon>
        <taxon>Teleostei</taxon>
        <taxon>Ostariophysi</taxon>
        <taxon>Cypriniformes</taxon>
        <taxon>Danionidae</taxon>
        <taxon>Danioninae</taxon>
        <taxon>Danionella</taxon>
    </lineage>
</organism>
<protein>
    <recommendedName>
        <fullName evidence="10">VLIG-type G domain-containing protein</fullName>
    </recommendedName>
</protein>
<evidence type="ECO:0000256" key="4">
    <source>
        <dbReference type="ARBA" id="ARBA00008535"/>
    </source>
</evidence>
<dbReference type="InterPro" id="IPR030383">
    <property type="entry name" value="G_VLIG_dom"/>
</dbReference>
<feature type="region of interest" description="Disordered" evidence="9">
    <location>
        <begin position="183"/>
        <end position="218"/>
    </location>
</feature>
<evidence type="ECO:0000256" key="3">
    <source>
        <dbReference type="ARBA" id="ARBA00006828"/>
    </source>
</evidence>
<dbReference type="InterPro" id="IPR006703">
    <property type="entry name" value="G_AIG1"/>
</dbReference>
<dbReference type="EMBL" id="SRMA01027035">
    <property type="protein sequence ID" value="TRY60675.1"/>
    <property type="molecule type" value="Genomic_DNA"/>
</dbReference>
<dbReference type="GO" id="GO:0005634">
    <property type="term" value="C:nucleus"/>
    <property type="evidence" value="ECO:0007669"/>
    <property type="project" value="UniProtKB-SubCell"/>
</dbReference>
<dbReference type="PROSITE" id="PS51717">
    <property type="entry name" value="G_VLIG"/>
    <property type="match status" value="1"/>
</dbReference>
<keyword evidence="8" id="KW-0539">Nucleus</keyword>
<proteinExistence type="inferred from homology"/>
<dbReference type="InterPro" id="IPR058641">
    <property type="entry name" value="GVIN1_dom"/>
</dbReference>